<name>A0ACA9P9T4_9GLOM</name>
<protein>
    <submittedName>
        <fullName evidence="1">13305_t:CDS:1</fullName>
    </submittedName>
</protein>
<comment type="caution">
    <text evidence="1">The sequence shown here is derived from an EMBL/GenBank/DDBJ whole genome shotgun (WGS) entry which is preliminary data.</text>
</comment>
<dbReference type="Proteomes" id="UP000789702">
    <property type="component" value="Unassembled WGS sequence"/>
</dbReference>
<accession>A0ACA9P9T4</accession>
<evidence type="ECO:0000313" key="2">
    <source>
        <dbReference type="Proteomes" id="UP000789702"/>
    </source>
</evidence>
<dbReference type="EMBL" id="CAJVPU010026367">
    <property type="protein sequence ID" value="CAG8699637.1"/>
    <property type="molecule type" value="Genomic_DNA"/>
</dbReference>
<evidence type="ECO:0000313" key="1">
    <source>
        <dbReference type="EMBL" id="CAG8699637.1"/>
    </source>
</evidence>
<gene>
    <name evidence="1" type="ORF">DHETER_LOCUS11686</name>
</gene>
<reference evidence="1" key="1">
    <citation type="submission" date="2021-06" db="EMBL/GenBank/DDBJ databases">
        <authorList>
            <person name="Kallberg Y."/>
            <person name="Tangrot J."/>
            <person name="Rosling A."/>
        </authorList>
    </citation>
    <scope>NUCLEOTIDE SEQUENCE</scope>
    <source>
        <strain evidence="1">IL203A</strain>
    </source>
</reference>
<proteinExistence type="predicted"/>
<keyword evidence="2" id="KW-1185">Reference proteome</keyword>
<organism evidence="1 2">
    <name type="scientific">Dentiscutata heterogama</name>
    <dbReference type="NCBI Taxonomy" id="1316150"/>
    <lineage>
        <taxon>Eukaryota</taxon>
        <taxon>Fungi</taxon>
        <taxon>Fungi incertae sedis</taxon>
        <taxon>Mucoromycota</taxon>
        <taxon>Glomeromycotina</taxon>
        <taxon>Glomeromycetes</taxon>
        <taxon>Diversisporales</taxon>
        <taxon>Gigasporaceae</taxon>
        <taxon>Dentiscutata</taxon>
    </lineage>
</organism>
<sequence>MAREPPFSNIIIGEEIPYKYSYKLIKFLCDNNVRAFDHSRFRQLKCIQRGSLAMVFSAAFEDKVYA</sequence>
<feature type="non-terminal residue" evidence="1">
    <location>
        <position position="66"/>
    </location>
</feature>